<dbReference type="Proteomes" id="UP000796880">
    <property type="component" value="Unassembled WGS sequence"/>
</dbReference>
<dbReference type="EMBL" id="VOIH02000002">
    <property type="protein sequence ID" value="KAF3455035.1"/>
    <property type="molecule type" value="Genomic_DNA"/>
</dbReference>
<dbReference type="AlphaFoldDB" id="A0A8K0HM86"/>
<dbReference type="InterPro" id="IPR019176">
    <property type="entry name" value="Cytochrome_B561-rel"/>
</dbReference>
<feature type="region of interest" description="Disordered" evidence="1">
    <location>
        <begin position="143"/>
        <end position="204"/>
    </location>
</feature>
<keyword evidence="4" id="KW-1185">Reference proteome</keyword>
<proteinExistence type="predicted"/>
<sequence>MSFMWKPPHKKWLKINVDVAFKENKTGVFIVHKEVGKVIFASTKVLGSGCNSAFEIEVLALDWATDYTESCIWRYLFVKVVQAILGILFLGTIIALFKVIFLHRARNSTNVPFKSPSKEHKDQPHLTTRQLGLLGIKPKAKQFVSESSKKPPKSKPYSASSPSDALVPFHQPITSSNRSSWIKTNKSNSSGGNMMGSISNPSKSPNSSSYLFLVLGYASPLSSVHNLSGLNSVVSTPWSTNTSGTTRNTLSRPVRMSPGNASSCQNWHINNISPVGRDLPTSGTAIVSSIDRTMEWQPTVTLDKDGLLHHYELLSSKLLMLSHQYPQQNPMFPLMQEVVNVISEHQRPRALIKGEWVKGLLPQSSVRVDYTVKRIQELAKGTCLKNYEYLGSGESHPGACVLIVGKQNPQFLPCTGIRSCSFPFRVGIRDRLMVGFDHGLFWGLGLCLGSRLITSFGVVDLQLALGWDLSEGLGRTTLWDSILLLCQRIKVAYGGIVRGMHLGSSALSILPILESENED</sequence>
<evidence type="ECO:0000313" key="4">
    <source>
        <dbReference type="Proteomes" id="UP000796880"/>
    </source>
</evidence>
<feature type="transmembrane region" description="Helical" evidence="2">
    <location>
        <begin position="83"/>
        <end position="102"/>
    </location>
</feature>
<gene>
    <name evidence="3" type="ORF">FNV43_RR05483</name>
</gene>
<evidence type="ECO:0000256" key="2">
    <source>
        <dbReference type="SAM" id="Phobius"/>
    </source>
</evidence>
<dbReference type="GO" id="GO:0016020">
    <property type="term" value="C:membrane"/>
    <property type="evidence" value="ECO:0007669"/>
    <property type="project" value="TreeGrafter"/>
</dbReference>
<organism evidence="3 4">
    <name type="scientific">Rhamnella rubrinervis</name>
    <dbReference type="NCBI Taxonomy" id="2594499"/>
    <lineage>
        <taxon>Eukaryota</taxon>
        <taxon>Viridiplantae</taxon>
        <taxon>Streptophyta</taxon>
        <taxon>Embryophyta</taxon>
        <taxon>Tracheophyta</taxon>
        <taxon>Spermatophyta</taxon>
        <taxon>Magnoliopsida</taxon>
        <taxon>eudicotyledons</taxon>
        <taxon>Gunneridae</taxon>
        <taxon>Pentapetalae</taxon>
        <taxon>rosids</taxon>
        <taxon>fabids</taxon>
        <taxon>Rosales</taxon>
        <taxon>Rhamnaceae</taxon>
        <taxon>rhamnoid group</taxon>
        <taxon>Rhamneae</taxon>
        <taxon>Rhamnella</taxon>
    </lineage>
</organism>
<protein>
    <submittedName>
        <fullName evidence="3">Uncharacterized protein</fullName>
    </submittedName>
</protein>
<dbReference type="PANTHER" id="PTHR21780">
    <property type="entry name" value="TRANSMEMBRANE PROTEIN 209"/>
    <property type="match status" value="1"/>
</dbReference>
<keyword evidence="2" id="KW-0812">Transmembrane</keyword>
<dbReference type="OrthoDB" id="509821at2759"/>
<reference evidence="3" key="1">
    <citation type="submission" date="2020-03" db="EMBL/GenBank/DDBJ databases">
        <title>A high-quality chromosome-level genome assembly of a woody plant with both climbing and erect habits, Rhamnella rubrinervis.</title>
        <authorList>
            <person name="Lu Z."/>
            <person name="Yang Y."/>
            <person name="Zhu X."/>
            <person name="Sun Y."/>
        </authorList>
    </citation>
    <scope>NUCLEOTIDE SEQUENCE</scope>
    <source>
        <strain evidence="3">BYM</strain>
        <tissue evidence="3">Leaf</tissue>
    </source>
</reference>
<feature type="region of interest" description="Disordered" evidence="1">
    <location>
        <begin position="238"/>
        <end position="257"/>
    </location>
</feature>
<feature type="compositionally biased region" description="Polar residues" evidence="1">
    <location>
        <begin position="238"/>
        <end position="251"/>
    </location>
</feature>
<keyword evidence="2" id="KW-1133">Transmembrane helix</keyword>
<evidence type="ECO:0000313" key="3">
    <source>
        <dbReference type="EMBL" id="KAF3455035.1"/>
    </source>
</evidence>
<keyword evidence="2" id="KW-0472">Membrane</keyword>
<comment type="caution">
    <text evidence="3">The sequence shown here is derived from an EMBL/GenBank/DDBJ whole genome shotgun (WGS) entry which is preliminary data.</text>
</comment>
<feature type="compositionally biased region" description="Polar residues" evidence="1">
    <location>
        <begin position="172"/>
        <end position="186"/>
    </location>
</feature>
<name>A0A8K0HM86_9ROSA</name>
<accession>A0A8K0HM86</accession>
<feature type="compositionally biased region" description="Low complexity" evidence="1">
    <location>
        <begin position="187"/>
        <end position="204"/>
    </location>
</feature>
<dbReference type="Pfam" id="PF09786">
    <property type="entry name" value="CytochromB561_N"/>
    <property type="match status" value="3"/>
</dbReference>
<dbReference type="PANTHER" id="PTHR21780:SF0">
    <property type="entry name" value="TRANSMEMBRANE PROTEIN 209"/>
    <property type="match status" value="1"/>
</dbReference>
<evidence type="ECO:0000256" key="1">
    <source>
        <dbReference type="SAM" id="MobiDB-lite"/>
    </source>
</evidence>